<gene>
    <name evidence="1" type="ORF">SAMN05444410_106172</name>
</gene>
<comment type="caution">
    <text evidence="1">The sequence shown here is derived from an EMBL/GenBank/DDBJ whole genome shotgun (WGS) entry which is preliminary data.</text>
</comment>
<dbReference type="Proteomes" id="UP000198711">
    <property type="component" value="Unassembled WGS sequence"/>
</dbReference>
<dbReference type="AlphaFoldDB" id="A0A8X8IF49"/>
<protein>
    <recommendedName>
        <fullName evidence="3">Transcriptional regulator</fullName>
    </recommendedName>
</protein>
<proteinExistence type="predicted"/>
<sequence length="191" mass="21657">MRVAKPFYHLRFTLLDQLFTGKIRIRLLTKLLLNPAAKVYLRGLERELDVSSNTVRLELAKLSEMHLIEADNNDAQTKVKHYSVNTDHPLYTSLRSIILQHVGLDQILEKVVNKLGSLRKVYLTGGLAEGKNSNVIDLVLVGDVDKTYLHQLIDRVEPMIGKKIRVAVFAESEFGEEQLKDLGIVINLIET</sequence>
<accession>A0A8X8IF49</accession>
<dbReference type="EMBL" id="FNNO01000006">
    <property type="protein sequence ID" value="SDW86612.1"/>
    <property type="molecule type" value="Genomic_DNA"/>
</dbReference>
<evidence type="ECO:0000313" key="1">
    <source>
        <dbReference type="EMBL" id="SDW86612.1"/>
    </source>
</evidence>
<evidence type="ECO:0008006" key="3">
    <source>
        <dbReference type="Google" id="ProtNLM"/>
    </source>
</evidence>
<organism evidence="1 2">
    <name type="scientific">Hydrobacter penzbergensis</name>
    <dbReference type="NCBI Taxonomy" id="1235997"/>
    <lineage>
        <taxon>Bacteria</taxon>
        <taxon>Pseudomonadati</taxon>
        <taxon>Bacteroidota</taxon>
        <taxon>Chitinophagia</taxon>
        <taxon>Chitinophagales</taxon>
        <taxon>Chitinophagaceae</taxon>
        <taxon>Hydrobacter</taxon>
    </lineage>
</organism>
<name>A0A8X8IF49_9BACT</name>
<keyword evidence="2" id="KW-1185">Reference proteome</keyword>
<reference evidence="1 2" key="1">
    <citation type="submission" date="2016-10" db="EMBL/GenBank/DDBJ databases">
        <authorList>
            <person name="Varghese N."/>
            <person name="Submissions S."/>
        </authorList>
    </citation>
    <scope>NUCLEOTIDE SEQUENCE [LARGE SCALE GENOMIC DNA]</scope>
    <source>
        <strain evidence="1 2">DSM 25353</strain>
    </source>
</reference>
<evidence type="ECO:0000313" key="2">
    <source>
        <dbReference type="Proteomes" id="UP000198711"/>
    </source>
</evidence>
<dbReference type="SUPFAM" id="SSF46785">
    <property type="entry name" value="Winged helix' DNA-binding domain"/>
    <property type="match status" value="1"/>
</dbReference>
<dbReference type="InterPro" id="IPR036390">
    <property type="entry name" value="WH_DNA-bd_sf"/>
</dbReference>